<feature type="transmembrane region" description="Helical" evidence="20">
    <location>
        <begin position="345"/>
        <end position="366"/>
    </location>
</feature>
<dbReference type="InterPro" id="IPR048260">
    <property type="entry name" value="Cytochrome_b_C_euk/bac"/>
</dbReference>
<feature type="binding site" description="axial binding residue" evidence="19">
    <location>
        <position position="97"/>
    </location>
    <ligand>
        <name>heme b</name>
        <dbReference type="ChEBI" id="CHEBI:60344"/>
        <label>b566</label>
    </ligand>
    <ligandPart>
        <name>Fe</name>
        <dbReference type="ChEBI" id="CHEBI:18248"/>
    </ligandPart>
</feature>
<evidence type="ECO:0000256" key="15">
    <source>
        <dbReference type="ARBA" id="ARBA00023128"/>
    </source>
</evidence>
<dbReference type="GO" id="GO:0006122">
    <property type="term" value="P:mitochondrial electron transport, ubiquinol to cytochrome c"/>
    <property type="evidence" value="ECO:0007669"/>
    <property type="project" value="TreeGrafter"/>
</dbReference>
<evidence type="ECO:0000259" key="22">
    <source>
        <dbReference type="PROSITE" id="PS51003"/>
    </source>
</evidence>
<dbReference type="InterPro" id="IPR048259">
    <property type="entry name" value="Cytochrome_b_N_euk/bac"/>
</dbReference>
<dbReference type="CDD" id="cd00284">
    <property type="entry name" value="Cytochrome_b_N"/>
    <property type="match status" value="1"/>
</dbReference>
<dbReference type="PANTHER" id="PTHR19271:SF16">
    <property type="entry name" value="CYTOCHROME B"/>
    <property type="match status" value="1"/>
</dbReference>
<dbReference type="EMBL" id="JX424123">
    <property type="protein sequence ID" value="AFU48910.1"/>
    <property type="molecule type" value="Genomic_DNA"/>
</dbReference>
<feature type="binding site" description="axial binding residue" evidence="19">
    <location>
        <position position="83"/>
    </location>
    <ligand>
        <name>heme b</name>
        <dbReference type="ChEBI" id="CHEBI:60344"/>
        <label>b562</label>
    </ligand>
    <ligandPart>
        <name>Fe</name>
        <dbReference type="ChEBI" id="CHEBI:18248"/>
    </ligandPart>
</feature>
<keyword evidence="8 20" id="KW-0812">Transmembrane</keyword>
<evidence type="ECO:0000256" key="5">
    <source>
        <dbReference type="ARBA" id="ARBA00022448"/>
    </source>
</evidence>
<dbReference type="InterPro" id="IPR030689">
    <property type="entry name" value="Cytochrome_b"/>
</dbReference>
<evidence type="ECO:0000256" key="10">
    <source>
        <dbReference type="ARBA" id="ARBA00022792"/>
    </source>
</evidence>
<feature type="transmembrane region" description="Helical" evidence="20">
    <location>
        <begin position="288"/>
        <end position="307"/>
    </location>
</feature>
<evidence type="ECO:0000256" key="20">
    <source>
        <dbReference type="RuleBase" id="RU362117"/>
    </source>
</evidence>
<sequence>MTIIRKKHPLIKIINHSFIDLPAPSNISSWWNFGSLLGLCLAIQILTGLFLAMHYTSDTATAFSSVTHICRDVNYGWLIRYMHANGASMFFICLFLHVGRGVYYGSYNMVETWNMGIILLFAVMATAFMGYVLPWGQMSFWGATVITNLLSAIPYIGTTLVEWIWGGFSVDKATLTRFFAFHFILPFIITALVLVHLLFLHETGSNNPTGLNSDADKIPFHPYYTIKDLLGVLVLLTAFMILTLFFPDILGDPDNYTPANPLNTPPHIKPEWYFLFAYAILRSIPNKLGGVLALILSILILALMPLLHTSKQRALTFRPITQTMYWILVADLLVLTWIGGQPVEYPFIIIGQTASVTYFAIIMILMPIAGMIENNILNLD</sequence>
<keyword evidence="10" id="KW-0999">Mitochondrion inner membrane</keyword>
<feature type="transmembrane region" description="Helical" evidence="20">
    <location>
        <begin position="145"/>
        <end position="166"/>
    </location>
</feature>
<evidence type="ECO:0000256" key="4">
    <source>
        <dbReference type="ARBA" id="ARBA00013531"/>
    </source>
</evidence>
<feature type="binding site" evidence="18">
    <location>
        <position position="201"/>
    </location>
    <ligand>
        <name>a ubiquinone</name>
        <dbReference type="ChEBI" id="CHEBI:16389"/>
    </ligand>
</feature>
<dbReference type="InterPro" id="IPR036150">
    <property type="entry name" value="Cyt_b/b6_C_sf"/>
</dbReference>
<comment type="subcellular location">
    <subcellularLocation>
        <location evidence="2">Mitochondrion inner membrane</location>
        <topology evidence="2">Multi-pass membrane protein</topology>
    </subcellularLocation>
</comment>
<evidence type="ECO:0000256" key="1">
    <source>
        <dbReference type="ARBA" id="ARBA00002566"/>
    </source>
</evidence>
<dbReference type="GO" id="GO:0005743">
    <property type="term" value="C:mitochondrial inner membrane"/>
    <property type="evidence" value="ECO:0007669"/>
    <property type="project" value="UniProtKB-SubCell"/>
</dbReference>
<feature type="transmembrane region" description="Helical" evidence="20">
    <location>
        <begin position="319"/>
        <end position="339"/>
    </location>
</feature>
<dbReference type="GO" id="GO:0008121">
    <property type="term" value="F:quinol-cytochrome-c reductase activity"/>
    <property type="evidence" value="ECO:0007669"/>
    <property type="project" value="InterPro"/>
</dbReference>
<dbReference type="Pfam" id="PF00033">
    <property type="entry name" value="Cytochrome_B"/>
    <property type="match status" value="1"/>
</dbReference>
<evidence type="ECO:0000256" key="12">
    <source>
        <dbReference type="ARBA" id="ARBA00022989"/>
    </source>
</evidence>
<keyword evidence="11 20" id="KW-0249">Electron transport</keyword>
<dbReference type="SUPFAM" id="SSF81342">
    <property type="entry name" value="Transmembrane di-heme cytochromes"/>
    <property type="match status" value="1"/>
</dbReference>
<dbReference type="InterPro" id="IPR016174">
    <property type="entry name" value="Di-haem_cyt_TM"/>
</dbReference>
<keyword evidence="7 20" id="KW-0679">Respiratory chain</keyword>
<comment type="cofactor">
    <cofactor evidence="20">
        <name>heme b</name>
        <dbReference type="ChEBI" id="CHEBI:60344"/>
    </cofactor>
    <text evidence="20">Binds 2 heme groups non-covalently.</text>
</comment>
<evidence type="ECO:0000256" key="6">
    <source>
        <dbReference type="ARBA" id="ARBA00022617"/>
    </source>
</evidence>
<feature type="domain" description="Cytochrome b/b6 C-terminal region profile" evidence="22">
    <location>
        <begin position="210"/>
        <end position="380"/>
    </location>
</feature>
<organism evidence="23">
    <name type="scientific">Microtus lusitanicus</name>
    <name type="common">Lusitanian pine vole</name>
    <dbReference type="NCBI Taxonomy" id="184258"/>
    <lineage>
        <taxon>Eukaryota</taxon>
        <taxon>Metazoa</taxon>
        <taxon>Chordata</taxon>
        <taxon>Craniata</taxon>
        <taxon>Vertebrata</taxon>
        <taxon>Euteleostomi</taxon>
        <taxon>Mammalia</taxon>
        <taxon>Eutheria</taxon>
        <taxon>Euarchontoglires</taxon>
        <taxon>Glires</taxon>
        <taxon>Rodentia</taxon>
        <taxon>Myomorpha</taxon>
        <taxon>Muroidea</taxon>
        <taxon>Cricetidae</taxon>
        <taxon>Arvicolinae</taxon>
        <taxon>Microtus</taxon>
    </lineage>
</organism>
<evidence type="ECO:0000259" key="21">
    <source>
        <dbReference type="PROSITE" id="PS51002"/>
    </source>
</evidence>
<keyword evidence="16 20" id="KW-0472">Membrane</keyword>
<keyword evidence="13 19" id="KW-0408">Iron</keyword>
<gene>
    <name evidence="23" type="primary">cytb</name>
</gene>
<dbReference type="PROSITE" id="PS51002">
    <property type="entry name" value="CYTB_NTER"/>
    <property type="match status" value="1"/>
</dbReference>
<geneLocation type="mitochondrion" evidence="23"/>
<comment type="function">
    <text evidence="1 20">Component of the ubiquinol-cytochrome c reductase complex (complex III or cytochrome b-c1 complex) that is part of the mitochondrial respiratory chain. The b-c1 complex mediates electron transfer from ubiquinol to cytochrome c. Contributes to the generation of a proton gradient across the mitochondrial membrane that is then used for ATP synthesis.</text>
</comment>
<dbReference type="EMBL" id="JX424122">
    <property type="protein sequence ID" value="AFU48909.1"/>
    <property type="molecule type" value="Genomic_DNA"/>
</dbReference>
<evidence type="ECO:0000256" key="17">
    <source>
        <dbReference type="ARBA" id="ARBA00061233"/>
    </source>
</evidence>
<accession>K0IC08</accession>
<keyword evidence="12 20" id="KW-1133">Transmembrane helix</keyword>
<protein>
    <recommendedName>
        <fullName evidence="4 20">Cytochrome b</fullName>
    </recommendedName>
</protein>
<dbReference type="SUPFAM" id="SSF81648">
    <property type="entry name" value="a domain/subunit of cytochrome bc1 complex (Ubiquinol-cytochrome c reductase)"/>
    <property type="match status" value="1"/>
</dbReference>
<comment type="similarity">
    <text evidence="17 20">Belongs to the cytochrome b family.</text>
</comment>
<evidence type="ECO:0000256" key="18">
    <source>
        <dbReference type="PIRSR" id="PIRSR038885-1"/>
    </source>
</evidence>
<dbReference type="PIRSF" id="PIRSF038885">
    <property type="entry name" value="COB"/>
    <property type="match status" value="1"/>
</dbReference>
<keyword evidence="9 19" id="KW-0479">Metal-binding</keyword>
<dbReference type="InterPro" id="IPR005797">
    <property type="entry name" value="Cyt_b/b6_N"/>
</dbReference>
<feature type="transmembrane region" description="Helical" evidence="20">
    <location>
        <begin position="30"/>
        <end position="52"/>
    </location>
</feature>
<keyword evidence="5 20" id="KW-0813">Transport</keyword>
<dbReference type="FunFam" id="1.20.810.10:FF:000002">
    <property type="entry name" value="Cytochrome b"/>
    <property type="match status" value="1"/>
</dbReference>
<dbReference type="InterPro" id="IPR005798">
    <property type="entry name" value="Cyt_b/b6_C"/>
</dbReference>
<feature type="transmembrane region" description="Helical" evidence="20">
    <location>
        <begin position="178"/>
        <end position="200"/>
    </location>
</feature>
<feature type="transmembrane region" description="Helical" evidence="20">
    <location>
        <begin position="113"/>
        <end position="133"/>
    </location>
</feature>
<feature type="transmembrane region" description="Helical" evidence="20">
    <location>
        <begin position="229"/>
        <end position="246"/>
    </location>
</feature>
<feature type="binding site" description="axial binding residue" evidence="19">
    <location>
        <position position="196"/>
    </location>
    <ligand>
        <name>heme b</name>
        <dbReference type="ChEBI" id="CHEBI:60344"/>
        <label>b566</label>
    </ligand>
    <ligandPart>
        <name>Fe</name>
        <dbReference type="ChEBI" id="CHEBI:18248"/>
    </ligandPart>
</feature>
<evidence type="ECO:0000256" key="8">
    <source>
        <dbReference type="ARBA" id="ARBA00022692"/>
    </source>
</evidence>
<feature type="domain" description="Cytochrome b/b6 N-terminal region profile" evidence="21">
    <location>
        <begin position="1"/>
        <end position="209"/>
    </location>
</feature>
<dbReference type="PANTHER" id="PTHR19271">
    <property type="entry name" value="CYTOCHROME B"/>
    <property type="match status" value="1"/>
</dbReference>
<dbReference type="CDD" id="cd00290">
    <property type="entry name" value="cytochrome_b_C"/>
    <property type="match status" value="1"/>
</dbReference>
<proteinExistence type="inferred from homology"/>
<comment type="cofactor">
    <cofactor evidence="19">
        <name>heme</name>
        <dbReference type="ChEBI" id="CHEBI:30413"/>
    </cofactor>
    <text evidence="19">Binds 2 heme groups non-covalently.</text>
</comment>
<evidence type="ECO:0000256" key="13">
    <source>
        <dbReference type="ARBA" id="ARBA00023004"/>
    </source>
</evidence>
<name>K0IC08_MICLS</name>
<keyword evidence="15 20" id="KW-0496">Mitochondrion</keyword>
<dbReference type="GO" id="GO:0016491">
    <property type="term" value="F:oxidoreductase activity"/>
    <property type="evidence" value="ECO:0007669"/>
    <property type="project" value="UniProtKB-UniRule"/>
</dbReference>
<keyword evidence="6 19" id="KW-0349">Heme</keyword>
<reference evidence="23" key="1">
    <citation type="journal article" date="2012" name="Mol. Ecol.">
        <title>Deep mitochondrial introgression and hybridization among ecologically divergent vole species.</title>
        <authorList>
            <person name="Bastos-Silveira C."/>
            <person name="Santos S.M."/>
            <person name="Monarca R."/>
            <person name="Mathias Mda L."/>
            <person name="Heckel G."/>
        </authorList>
    </citation>
    <scope>NUCLEOTIDE SEQUENCE</scope>
</reference>
<evidence type="ECO:0000256" key="7">
    <source>
        <dbReference type="ARBA" id="ARBA00022660"/>
    </source>
</evidence>
<dbReference type="GO" id="GO:0045275">
    <property type="term" value="C:respiratory chain complex III"/>
    <property type="evidence" value="ECO:0007669"/>
    <property type="project" value="InterPro"/>
</dbReference>
<dbReference type="PROSITE" id="PS51003">
    <property type="entry name" value="CYTB_CTER"/>
    <property type="match status" value="1"/>
</dbReference>
<evidence type="ECO:0000256" key="9">
    <source>
        <dbReference type="ARBA" id="ARBA00022723"/>
    </source>
</evidence>
<evidence type="ECO:0000256" key="2">
    <source>
        <dbReference type="ARBA" id="ARBA00004448"/>
    </source>
</evidence>
<evidence type="ECO:0000256" key="19">
    <source>
        <dbReference type="PIRSR" id="PIRSR038885-2"/>
    </source>
</evidence>
<evidence type="ECO:0000256" key="11">
    <source>
        <dbReference type="ARBA" id="ARBA00022982"/>
    </source>
</evidence>
<evidence type="ECO:0000256" key="16">
    <source>
        <dbReference type="ARBA" id="ARBA00023136"/>
    </source>
</evidence>
<dbReference type="Pfam" id="PF00032">
    <property type="entry name" value="Cytochrom_B_C"/>
    <property type="match status" value="1"/>
</dbReference>
<feature type="binding site" description="axial binding residue" evidence="19">
    <location>
        <position position="182"/>
    </location>
    <ligand>
        <name>heme b</name>
        <dbReference type="ChEBI" id="CHEBI:60344"/>
        <label>b562</label>
    </ligand>
    <ligandPart>
        <name>Fe</name>
        <dbReference type="ChEBI" id="CHEBI:18248"/>
    </ligandPart>
</feature>
<dbReference type="AlphaFoldDB" id="K0IC08"/>
<keyword evidence="14" id="KW-0830">Ubiquinone</keyword>
<dbReference type="Gene3D" id="1.20.810.10">
    <property type="entry name" value="Cytochrome Bc1 Complex, Chain C"/>
    <property type="match status" value="1"/>
</dbReference>
<comment type="subunit">
    <text evidence="3">The cytochrome bc1 complex contains 11 subunits: 3 respiratory subunits (MT-CYB, CYC1 and UQCRFS1), 2 core proteins (UQCRC1 and UQCRC2) and 6 low-molecular weight proteins (UQCRH/QCR6, UQCRB/QCR7, UQCRQ/QCR8, UQCR10/QCR9, UQCR11/QCR10 and a cleavage product of UQCRFS1). This cytochrome bc1 complex then forms a dimer.</text>
</comment>
<dbReference type="GO" id="GO:0046872">
    <property type="term" value="F:metal ion binding"/>
    <property type="evidence" value="ECO:0007669"/>
    <property type="project" value="UniProtKB-UniRule"/>
</dbReference>
<feature type="transmembrane region" description="Helical" evidence="20">
    <location>
        <begin position="87"/>
        <end position="107"/>
    </location>
</feature>
<evidence type="ECO:0000256" key="14">
    <source>
        <dbReference type="ARBA" id="ARBA00023075"/>
    </source>
</evidence>
<evidence type="ECO:0000256" key="3">
    <source>
        <dbReference type="ARBA" id="ARBA00011088"/>
    </source>
</evidence>
<evidence type="ECO:0000313" key="23">
    <source>
        <dbReference type="EMBL" id="AFU48909.1"/>
    </source>
</evidence>
<dbReference type="InterPro" id="IPR027387">
    <property type="entry name" value="Cytb/b6-like_sf"/>
</dbReference>